<feature type="compositionally biased region" description="Basic and acidic residues" evidence="1">
    <location>
        <begin position="414"/>
        <end position="441"/>
    </location>
</feature>
<proteinExistence type="predicted"/>
<evidence type="ECO:0000256" key="1">
    <source>
        <dbReference type="SAM" id="MobiDB-lite"/>
    </source>
</evidence>
<feature type="region of interest" description="Disordered" evidence="1">
    <location>
        <begin position="412"/>
        <end position="441"/>
    </location>
</feature>
<feature type="compositionally biased region" description="Polar residues" evidence="1">
    <location>
        <begin position="326"/>
        <end position="343"/>
    </location>
</feature>
<feature type="region of interest" description="Disordered" evidence="1">
    <location>
        <begin position="845"/>
        <end position="876"/>
    </location>
</feature>
<dbReference type="GeneID" id="87911278"/>
<evidence type="ECO:0000313" key="3">
    <source>
        <dbReference type="Proteomes" id="UP001323405"/>
    </source>
</evidence>
<feature type="compositionally biased region" description="Polar residues" evidence="1">
    <location>
        <begin position="1002"/>
        <end position="1013"/>
    </location>
</feature>
<feature type="compositionally biased region" description="Basic and acidic residues" evidence="1">
    <location>
        <begin position="979"/>
        <end position="988"/>
    </location>
</feature>
<dbReference type="RefSeq" id="XP_062742712.1">
    <property type="nucleotide sequence ID" value="XM_062891371.1"/>
</dbReference>
<feature type="region of interest" description="Disordered" evidence="1">
    <location>
        <begin position="979"/>
        <end position="1066"/>
    </location>
</feature>
<feature type="region of interest" description="Disordered" evidence="1">
    <location>
        <begin position="326"/>
        <end position="357"/>
    </location>
</feature>
<organism evidence="2 3">
    <name type="scientific">Podospora pseudocomata</name>
    <dbReference type="NCBI Taxonomy" id="2093779"/>
    <lineage>
        <taxon>Eukaryota</taxon>
        <taxon>Fungi</taxon>
        <taxon>Dikarya</taxon>
        <taxon>Ascomycota</taxon>
        <taxon>Pezizomycotina</taxon>
        <taxon>Sordariomycetes</taxon>
        <taxon>Sordariomycetidae</taxon>
        <taxon>Sordariales</taxon>
        <taxon>Podosporaceae</taxon>
        <taxon>Podospora</taxon>
    </lineage>
</organism>
<name>A0ABR0GDK7_9PEZI</name>
<reference evidence="2 3" key="1">
    <citation type="journal article" date="2023" name="bioRxiv">
        <title>High-quality genome assemblies of four members of thePodospora anserinaspecies complex.</title>
        <authorList>
            <person name="Ament-Velasquez S.L."/>
            <person name="Vogan A.A."/>
            <person name="Wallerman O."/>
            <person name="Hartmann F."/>
            <person name="Gautier V."/>
            <person name="Silar P."/>
            <person name="Giraud T."/>
            <person name="Johannesson H."/>
        </authorList>
    </citation>
    <scope>NUCLEOTIDE SEQUENCE [LARGE SCALE GENOMIC DNA]</scope>
    <source>
        <strain evidence="2 3">CBS 415.72m</strain>
    </source>
</reference>
<accession>A0ABR0GDK7</accession>
<keyword evidence="3" id="KW-1185">Reference proteome</keyword>
<comment type="caution">
    <text evidence="2">The sequence shown here is derived from an EMBL/GenBank/DDBJ whole genome shotgun (WGS) entry which is preliminary data.</text>
</comment>
<gene>
    <name evidence="2" type="ORF">QC762_509650</name>
</gene>
<dbReference type="EMBL" id="JAFFHA010000007">
    <property type="protein sequence ID" value="KAK4653737.1"/>
    <property type="molecule type" value="Genomic_DNA"/>
</dbReference>
<evidence type="ECO:0000313" key="2">
    <source>
        <dbReference type="EMBL" id="KAK4653737.1"/>
    </source>
</evidence>
<dbReference type="Proteomes" id="UP001323405">
    <property type="component" value="Unassembled WGS sequence"/>
</dbReference>
<sequence>MELSLLPPVQMLLGSTHNSTFPQIAPASRQQSSICFRLLEVQEPCDFIPSIHLFTCSWAGTWKWTEKPPSHLSPASNPIYCLLLGFCALSSLPLAQQTTNGRIPPTAGIPSHNLEFPLLICQTAWCQPTNSRNYKFGTAPHSKAPIMASTNVRNGFPKDVQAYGNWPGQYLLLSYGDRVRIIAHAMTYDQLLSMIRRGFGIGRYDNLTLLFKHMMPQGNTIEAELDESAYYLIKNQSEIRCVDTLQYLNTKRQAPQVPLAGYTQANVYPRYSSGYDRLFAPFSTAPSNPYVVPMPAPSMQHQHVPQITGMTVAGEKNNAFGGVAGQPTSTGAATAAQVSQQAPVNEPERDPRTGLPKGWLMLSDDELPRDPTVKLGNNLFGKKAINTAATEGPNQTKNSIIHPNLWRPVITSEKQAEAPQDKGKGVMKKESAGESSKEEKATGWREVTATYTAIKSALASRSTPVDRRLVHDYLVASTYMNGGKEPLCEPERKFLLSVFGRCYATKPIKYLADLRHDSEILEILLSHTPGCNMRCAADVRDKCTCGGPQGPKECCEEGLKPSMIGNILECAKSRLRDALDRTGIVSQRDIKGETFYFHHEKCVQSMCICAIFATLAQHEPICLMRSRLDVEMVCDCDRNTKRSQVPKPQDTKLIQTTLGWVGDLGEVDGETCAQEIFRRKHIDSLVRNFHELTCSPLKDENCGDCSVFRILLGHHWDCPMRLKVDLSDECQCDRLRREDDEYLEGDDEVGSIKWVTDGLHEAAKPYRGNNLTREEWKEAITDFHNEWCHGWCCCMRLRDIAEHDPDCGGVQDTFEDWKLCSCKKSLNPRGTSDVAEEAIHVEASTKVKESGVDDESDNGEEWTPTTSVVDEDDDDLPDLIPHLGSDTGGWKFPGWREPLLEERTRSFEAPEHLSKQLTSKQNWLRNMTDKKPTEERDINLAELTATNRQGLSMDETTELIAKQVDRLNQASYRYWESKKAKLEDDSVKESLQTSEGEHGSNDNESNATASSRVSVKMPEANSGASSSRASHRATVEDFPEMPSEIATGGGFDSAKKTHSAFGQPDL</sequence>
<protein>
    <submittedName>
        <fullName evidence="2">Uncharacterized protein</fullName>
    </submittedName>
</protein>